<reference evidence="6 7" key="1">
    <citation type="journal article" date="2017" name="Nat. Microbiol.">
        <title>Natural product diversity associated with the nematode symbionts Photorhabdus and Xenorhabdus.</title>
        <authorList>
            <person name="Tobias N.J."/>
            <person name="Wolff H."/>
            <person name="Djahanschiri B."/>
            <person name="Grundmann F."/>
            <person name="Kronenwerth M."/>
            <person name="Shi Y.M."/>
            <person name="Simonyi S."/>
            <person name="Grun P."/>
            <person name="Shapiro-Ilan D."/>
            <person name="Pidot S.J."/>
            <person name="Stinear T.P."/>
            <person name="Ebersberger I."/>
            <person name="Bode H.B."/>
        </authorList>
    </citation>
    <scope>NUCLEOTIDE SEQUENCE [LARGE SCALE GENOMIC DNA]</scope>
    <source>
        <strain evidence="6 7">DSM 17904</strain>
    </source>
</reference>
<dbReference type="GO" id="GO:0004315">
    <property type="term" value="F:3-oxoacyl-[acyl-carrier-protein] synthase activity"/>
    <property type="evidence" value="ECO:0007669"/>
    <property type="project" value="InterPro"/>
</dbReference>
<proteinExistence type="inferred from homology"/>
<keyword evidence="7" id="KW-1185">Reference proteome</keyword>
<dbReference type="SUPFAM" id="SSF53901">
    <property type="entry name" value="Thiolase-like"/>
    <property type="match status" value="2"/>
</dbReference>
<dbReference type="RefSeq" id="WP_099125671.1">
    <property type="nucleotide sequence ID" value="NZ_CAWNRH010000109.1"/>
</dbReference>
<dbReference type="UniPathway" id="UPA00094"/>
<name>A0A2D0KLB4_9GAMM</name>
<comment type="caution">
    <text evidence="6">The sequence shown here is derived from an EMBL/GenBank/DDBJ whole genome shotgun (WGS) entry which is preliminary data.</text>
</comment>
<dbReference type="InterPro" id="IPR018201">
    <property type="entry name" value="Ketoacyl_synth_AS"/>
</dbReference>
<dbReference type="PANTHER" id="PTHR11712">
    <property type="entry name" value="POLYKETIDE SYNTHASE-RELATED"/>
    <property type="match status" value="1"/>
</dbReference>
<dbReference type="AlphaFoldDB" id="A0A2D0KLB4"/>
<comment type="pathway">
    <text evidence="1">Lipid metabolism; fatty acid biosynthesis.</text>
</comment>
<evidence type="ECO:0000313" key="7">
    <source>
        <dbReference type="Proteomes" id="UP000222366"/>
    </source>
</evidence>
<dbReference type="InterPro" id="IPR014030">
    <property type="entry name" value="Ketoacyl_synth_N"/>
</dbReference>
<dbReference type="NCBIfam" id="NF006587">
    <property type="entry name" value="PRK09116.1"/>
    <property type="match status" value="1"/>
</dbReference>
<dbReference type="Proteomes" id="UP000222366">
    <property type="component" value="Unassembled WGS sequence"/>
</dbReference>
<gene>
    <name evidence="6" type="ORF">Xsto_03209</name>
</gene>
<dbReference type="Gene3D" id="3.40.47.10">
    <property type="match status" value="2"/>
</dbReference>
<feature type="domain" description="Ketosynthase family 3 (KS3)" evidence="5">
    <location>
        <begin position="2"/>
        <end position="407"/>
    </location>
</feature>
<dbReference type="FunFam" id="3.40.47.10:FF:000018">
    <property type="entry name" value="3-oxoacyl-[acyl-carrier-protein] synthase 2"/>
    <property type="match status" value="1"/>
</dbReference>
<dbReference type="Pfam" id="PF02801">
    <property type="entry name" value="Ketoacyl-synt_C"/>
    <property type="match status" value="1"/>
</dbReference>
<dbReference type="CDD" id="cd00834">
    <property type="entry name" value="KAS_I_II"/>
    <property type="match status" value="1"/>
</dbReference>
<dbReference type="GO" id="GO:0006633">
    <property type="term" value="P:fatty acid biosynthetic process"/>
    <property type="evidence" value="ECO:0007669"/>
    <property type="project" value="UniProtKB-UniPathway"/>
</dbReference>
<protein>
    <submittedName>
        <fullName evidence="6">3-oxoacyl-ACP synthase</fullName>
    </submittedName>
</protein>
<dbReference type="InterPro" id="IPR014031">
    <property type="entry name" value="Ketoacyl_synth_C"/>
</dbReference>
<evidence type="ECO:0000256" key="3">
    <source>
        <dbReference type="ARBA" id="ARBA00022679"/>
    </source>
</evidence>
<evidence type="ECO:0000313" key="6">
    <source>
        <dbReference type="EMBL" id="PHM64186.1"/>
    </source>
</evidence>
<keyword evidence="3 4" id="KW-0808">Transferase</keyword>
<dbReference type="InterPro" id="IPR016039">
    <property type="entry name" value="Thiolase-like"/>
</dbReference>
<comment type="similarity">
    <text evidence="2 4">Belongs to the thiolase-like superfamily. Beta-ketoacyl-ACP synthases family.</text>
</comment>
<dbReference type="PANTHER" id="PTHR11712:SF325">
    <property type="entry name" value="3-OXOACYL-(ACYL-CARRIER-PROTEIN) SYNTHASE II FABF"/>
    <property type="match status" value="1"/>
</dbReference>
<evidence type="ECO:0000259" key="5">
    <source>
        <dbReference type="PROSITE" id="PS52004"/>
    </source>
</evidence>
<accession>A0A2D0KLB4</accession>
<sequence>MTRRVVITGMGGITALGHDWQSVSSGLKSSVNAVQQMPEWAEYDGLNTHLGAPVTDFTLPEHYTRKRIRSMGRVSLMSTRATELALEMAGLIGDPILTNGETGIAYGSSTGSTKPVSEFATMLTEKHTNNITGTTYVQMMPHTTAVNTGLFFGLRGRVIPTSSACTSGSQAIGYAWEAIRNGYQTVMVAGGAEELCPSEAAVFDTLFATSQKNSKPKTTPSPFDANRDGLVIGEGAGTLILEELEHAKARGAKIYGEIIGFATNCDASHITQPKSETMQICMEMALKSARLQPVDIGYISAHGTATERGDVAESQATANIFGNRTPISSLKSYFGHTLGACGALEAWLSIEMMNEGWFAPTINLNEVDPACGELDYIIHQPRSIQTEFIQSNNFAFGGINTSLVIKRW</sequence>
<evidence type="ECO:0000256" key="1">
    <source>
        <dbReference type="ARBA" id="ARBA00005194"/>
    </source>
</evidence>
<dbReference type="Pfam" id="PF00109">
    <property type="entry name" value="ketoacyl-synt"/>
    <property type="match status" value="1"/>
</dbReference>
<dbReference type="GO" id="GO:0005829">
    <property type="term" value="C:cytosol"/>
    <property type="evidence" value="ECO:0007669"/>
    <property type="project" value="TreeGrafter"/>
</dbReference>
<dbReference type="SMART" id="SM00825">
    <property type="entry name" value="PKS_KS"/>
    <property type="match status" value="1"/>
</dbReference>
<evidence type="ECO:0000256" key="4">
    <source>
        <dbReference type="RuleBase" id="RU003694"/>
    </source>
</evidence>
<dbReference type="InterPro" id="IPR000794">
    <property type="entry name" value="Beta-ketoacyl_synthase"/>
</dbReference>
<dbReference type="EMBL" id="NJAJ01000034">
    <property type="protein sequence ID" value="PHM64186.1"/>
    <property type="molecule type" value="Genomic_DNA"/>
</dbReference>
<organism evidence="6 7">
    <name type="scientific">Xenorhabdus stockiae</name>
    <dbReference type="NCBI Taxonomy" id="351614"/>
    <lineage>
        <taxon>Bacteria</taxon>
        <taxon>Pseudomonadati</taxon>
        <taxon>Pseudomonadota</taxon>
        <taxon>Gammaproteobacteria</taxon>
        <taxon>Enterobacterales</taxon>
        <taxon>Morganellaceae</taxon>
        <taxon>Xenorhabdus</taxon>
    </lineage>
</organism>
<dbReference type="PROSITE" id="PS52004">
    <property type="entry name" value="KS3_2"/>
    <property type="match status" value="1"/>
</dbReference>
<dbReference type="InterPro" id="IPR020841">
    <property type="entry name" value="PKS_Beta-ketoAc_synthase_dom"/>
</dbReference>
<dbReference type="PROSITE" id="PS00606">
    <property type="entry name" value="KS3_1"/>
    <property type="match status" value="1"/>
</dbReference>
<evidence type="ECO:0000256" key="2">
    <source>
        <dbReference type="ARBA" id="ARBA00008467"/>
    </source>
</evidence>